<accession>A0ABW0YXA6</accession>
<protein>
    <submittedName>
        <fullName evidence="3">Bifunctional DNA primase/polymerase</fullName>
    </submittedName>
</protein>
<dbReference type="Pfam" id="PF09250">
    <property type="entry name" value="Prim-Pol"/>
    <property type="match status" value="1"/>
</dbReference>
<evidence type="ECO:0000313" key="3">
    <source>
        <dbReference type="EMBL" id="MFC5719854.1"/>
    </source>
</evidence>
<gene>
    <name evidence="3" type="ORF">ACFP1Z_06635</name>
</gene>
<dbReference type="InterPro" id="IPR014820">
    <property type="entry name" value="PriCT_1"/>
</dbReference>
<dbReference type="SMART" id="SM00942">
    <property type="entry name" value="PriCT_1"/>
    <property type="match status" value="1"/>
</dbReference>
<dbReference type="SMART" id="SM00943">
    <property type="entry name" value="Prim-Pol"/>
    <property type="match status" value="1"/>
</dbReference>
<keyword evidence="4" id="KW-1185">Reference proteome</keyword>
<dbReference type="CDD" id="cd04859">
    <property type="entry name" value="Prim_Pol"/>
    <property type="match status" value="1"/>
</dbReference>
<dbReference type="EMBL" id="JBHSPB010000003">
    <property type="protein sequence ID" value="MFC5719854.1"/>
    <property type="molecule type" value="Genomic_DNA"/>
</dbReference>
<feature type="domain" description="DNA primase/polymerase bifunctional N-terminal" evidence="2">
    <location>
        <begin position="22"/>
        <end position="208"/>
    </location>
</feature>
<reference evidence="4" key="1">
    <citation type="journal article" date="2019" name="Int. J. Syst. Evol. Microbiol.">
        <title>The Global Catalogue of Microorganisms (GCM) 10K type strain sequencing project: providing services to taxonomists for standard genome sequencing and annotation.</title>
        <authorList>
            <consortium name="The Broad Institute Genomics Platform"/>
            <consortium name="The Broad Institute Genome Sequencing Center for Infectious Disease"/>
            <person name="Wu L."/>
            <person name="Ma J."/>
        </authorList>
    </citation>
    <scope>NUCLEOTIDE SEQUENCE [LARGE SCALE GENOMIC DNA]</scope>
    <source>
        <strain evidence="4">CGMCC 4.7304</strain>
    </source>
</reference>
<evidence type="ECO:0000259" key="1">
    <source>
        <dbReference type="SMART" id="SM00942"/>
    </source>
</evidence>
<name>A0ABW0YXA6_9ACTN</name>
<sequence length="310" mass="32044">MQPTAHTTECEDSPCHAAFTYALAAASRGLSVLPLTRTKLPAVRSPHRDESRPRRCRGECGRIGHGVHDATTEPDGIRALFAAAPWATGYGIACGRPPHHLIGIDLDVKHGQDGITALTDLADRHGFTLPDTVTVLTPSGGQHRWYSGPVGVRIPNSVGRDGRGLGPGIDVRGSGGYLVGPGSLTTAGRYSLAPGSPDLPAAAVPEKLLQLLVPDESVPTPPRPSTVGASGSRSTALVRFVLDSTPNGKNGTGRNDRLFWAACCAYETGGPDADGIAAALVDAAVLVGLPEAEARTTVASAARTAHRSNA</sequence>
<organism evidence="3 4">
    <name type="scientific">Streptomyces gamaensis</name>
    <dbReference type="NCBI Taxonomy" id="1763542"/>
    <lineage>
        <taxon>Bacteria</taxon>
        <taxon>Bacillati</taxon>
        <taxon>Actinomycetota</taxon>
        <taxon>Actinomycetes</taxon>
        <taxon>Kitasatosporales</taxon>
        <taxon>Streptomycetaceae</taxon>
        <taxon>Streptomyces</taxon>
    </lineage>
</organism>
<evidence type="ECO:0000259" key="2">
    <source>
        <dbReference type="SMART" id="SM00943"/>
    </source>
</evidence>
<evidence type="ECO:0000313" key="4">
    <source>
        <dbReference type="Proteomes" id="UP001596083"/>
    </source>
</evidence>
<comment type="caution">
    <text evidence="3">The sequence shown here is derived from an EMBL/GenBank/DDBJ whole genome shotgun (WGS) entry which is preliminary data.</text>
</comment>
<dbReference type="SUPFAM" id="SSF56747">
    <property type="entry name" value="Prim-pol domain"/>
    <property type="match status" value="1"/>
</dbReference>
<dbReference type="Proteomes" id="UP001596083">
    <property type="component" value="Unassembled WGS sequence"/>
</dbReference>
<feature type="domain" description="Primase C-terminal 1" evidence="1">
    <location>
        <begin position="244"/>
        <end position="307"/>
    </location>
</feature>
<proteinExistence type="predicted"/>
<dbReference type="RefSeq" id="WP_390314948.1">
    <property type="nucleotide sequence ID" value="NZ_JBHSPB010000003.1"/>
</dbReference>
<dbReference type="InterPro" id="IPR015330">
    <property type="entry name" value="DNA_primase/pol_bifunc_N"/>
</dbReference>